<keyword evidence="1" id="KW-0732">Signal</keyword>
<keyword evidence="5" id="KW-1185">Reference proteome</keyword>
<dbReference type="SUPFAM" id="SSF82153">
    <property type="entry name" value="FAS1 domain"/>
    <property type="match status" value="1"/>
</dbReference>
<dbReference type="AlphaFoldDB" id="A0A7S9KMS3"/>
<evidence type="ECO:0000313" key="5">
    <source>
        <dbReference type="Proteomes" id="UP000594364"/>
    </source>
</evidence>
<dbReference type="Proteomes" id="UP000594364">
    <property type="component" value="Chromosome 1"/>
</dbReference>
<feature type="compositionally biased region" description="Polar residues" evidence="2">
    <location>
        <begin position="1"/>
        <end position="23"/>
    </location>
</feature>
<sequence length="231" mass="25151">MRPSDKQSLPVQPPGQETKTSSDQPPPPPPPPPRIKTLNPSSRTQSSSPPPSSSSSSPPEADRYAPRPQSSISLADAIGPQRSVSSFSSLTRLRSPTATLLSSLAASETAVTVLAPLNRAIDDLPRKPWESPSASDHDHDHDHDHDYDGPSGRDRAGRNLARFVEAHLVVAPSPWEQGTRATTLAGRQIWWEERARDGKRVVLPDEVEVDRVAARVANGELWFLKGVLNHE</sequence>
<feature type="domain" description="FAS1" evidence="3">
    <location>
        <begin position="71"/>
        <end position="228"/>
    </location>
</feature>
<dbReference type="EMBL" id="CP031385">
    <property type="protein sequence ID" value="QPG95182.1"/>
    <property type="molecule type" value="Genomic_DNA"/>
</dbReference>
<dbReference type="Gene3D" id="2.30.180.10">
    <property type="entry name" value="FAS1 domain"/>
    <property type="match status" value="1"/>
</dbReference>
<evidence type="ECO:0000313" key="4">
    <source>
        <dbReference type="EMBL" id="QPG95182.1"/>
    </source>
</evidence>
<proteinExistence type="predicted"/>
<dbReference type="InterPro" id="IPR036378">
    <property type="entry name" value="FAS1_dom_sf"/>
</dbReference>
<reference evidence="4 5" key="1">
    <citation type="journal article" date="2018" name="PLoS Genet.">
        <title>Repeat elements organise 3D genome structure and mediate transcription in the filamentous fungus Epichloe festucae.</title>
        <authorList>
            <person name="Winter D.J."/>
            <person name="Ganley A.R.D."/>
            <person name="Young C.A."/>
            <person name="Liachko I."/>
            <person name="Schardl C.L."/>
            <person name="Dupont P.Y."/>
            <person name="Berry D."/>
            <person name="Ram A."/>
            <person name="Scott B."/>
            <person name="Cox M.P."/>
        </authorList>
    </citation>
    <scope>NUCLEOTIDE SEQUENCE [LARGE SCALE GENOMIC DNA]</scope>
    <source>
        <strain evidence="4 5">Fl1</strain>
    </source>
</reference>
<evidence type="ECO:0000259" key="3">
    <source>
        <dbReference type="PROSITE" id="PS50213"/>
    </source>
</evidence>
<dbReference type="PANTHER" id="PTHR28156:SF1">
    <property type="entry name" value="FAS1 DOMAIN-CONTAINING PROTEIN YDR262W"/>
    <property type="match status" value="1"/>
</dbReference>
<protein>
    <recommendedName>
        <fullName evidence="3">FAS1 domain-containing protein</fullName>
    </recommendedName>
</protein>
<dbReference type="OrthoDB" id="5551751at2759"/>
<feature type="region of interest" description="Disordered" evidence="2">
    <location>
        <begin position="123"/>
        <end position="156"/>
    </location>
</feature>
<dbReference type="InterPro" id="IPR040200">
    <property type="entry name" value="Mug57-like"/>
</dbReference>
<feature type="region of interest" description="Disordered" evidence="2">
    <location>
        <begin position="1"/>
        <end position="76"/>
    </location>
</feature>
<dbReference type="PANTHER" id="PTHR28156">
    <property type="entry name" value="FAS1 DOMAIN-CONTAINING PROTEIN YDR262W"/>
    <property type="match status" value="1"/>
</dbReference>
<gene>
    <name evidence="4" type="ORF">C2857_007787</name>
</gene>
<dbReference type="PROSITE" id="PS50213">
    <property type="entry name" value="FAS1"/>
    <property type="match status" value="1"/>
</dbReference>
<accession>A0A7S9KMS3</accession>
<feature type="compositionally biased region" description="Low complexity" evidence="2">
    <location>
        <begin position="40"/>
        <end position="59"/>
    </location>
</feature>
<evidence type="ECO:0000256" key="1">
    <source>
        <dbReference type="ARBA" id="ARBA00022729"/>
    </source>
</evidence>
<evidence type="ECO:0000256" key="2">
    <source>
        <dbReference type="SAM" id="MobiDB-lite"/>
    </source>
</evidence>
<dbReference type="InterPro" id="IPR000782">
    <property type="entry name" value="FAS1_domain"/>
</dbReference>
<feature type="compositionally biased region" description="Pro residues" evidence="2">
    <location>
        <begin position="24"/>
        <end position="34"/>
    </location>
</feature>
<organism evidence="4 5">
    <name type="scientific">Epichloe festucae (strain Fl1)</name>
    <dbReference type="NCBI Taxonomy" id="877507"/>
    <lineage>
        <taxon>Eukaryota</taxon>
        <taxon>Fungi</taxon>
        <taxon>Dikarya</taxon>
        <taxon>Ascomycota</taxon>
        <taxon>Pezizomycotina</taxon>
        <taxon>Sordariomycetes</taxon>
        <taxon>Hypocreomycetidae</taxon>
        <taxon>Hypocreales</taxon>
        <taxon>Clavicipitaceae</taxon>
        <taxon>Epichloe</taxon>
    </lineage>
</organism>
<name>A0A7S9KMS3_EPIFF</name>